<dbReference type="RefSeq" id="WP_078670069.1">
    <property type="nucleotide sequence ID" value="NZ_FUWZ01000002.1"/>
</dbReference>
<sequence length="75" mass="8182">MINDSKEVLAQLGQTLKKYREQAKLSQDKLAAKCDTEQADISRIESGLLNPGVLVIVDLARGLGISPSMLLEDLK</sequence>
<evidence type="ECO:0000259" key="2">
    <source>
        <dbReference type="PROSITE" id="PS50943"/>
    </source>
</evidence>
<dbReference type="OrthoDB" id="769934at2"/>
<dbReference type="SMART" id="SM00530">
    <property type="entry name" value="HTH_XRE"/>
    <property type="match status" value="1"/>
</dbReference>
<feature type="domain" description="HTH cro/C1-type" evidence="2">
    <location>
        <begin position="16"/>
        <end position="70"/>
    </location>
</feature>
<dbReference type="Proteomes" id="UP000190367">
    <property type="component" value="Unassembled WGS sequence"/>
</dbReference>
<dbReference type="GO" id="GO:0003677">
    <property type="term" value="F:DNA binding"/>
    <property type="evidence" value="ECO:0007669"/>
    <property type="project" value="InterPro"/>
</dbReference>
<organism evidence="3 4">
    <name type="scientific">Chitinophaga eiseniae</name>
    <dbReference type="NCBI Taxonomy" id="634771"/>
    <lineage>
        <taxon>Bacteria</taxon>
        <taxon>Pseudomonadati</taxon>
        <taxon>Bacteroidota</taxon>
        <taxon>Chitinophagia</taxon>
        <taxon>Chitinophagales</taxon>
        <taxon>Chitinophagaceae</taxon>
        <taxon>Chitinophaga</taxon>
    </lineage>
</organism>
<dbReference type="Pfam" id="PF13560">
    <property type="entry name" value="HTH_31"/>
    <property type="match status" value="1"/>
</dbReference>
<dbReference type="SUPFAM" id="SSF47413">
    <property type="entry name" value="lambda repressor-like DNA-binding domains"/>
    <property type="match status" value="1"/>
</dbReference>
<protein>
    <submittedName>
        <fullName evidence="3">Helix-turn-helix domain-containing protein</fullName>
    </submittedName>
</protein>
<dbReference type="Gene3D" id="1.10.260.40">
    <property type="entry name" value="lambda repressor-like DNA-binding domains"/>
    <property type="match status" value="1"/>
</dbReference>
<gene>
    <name evidence="3" type="ORF">SAMN04488128_1021622</name>
</gene>
<feature type="coiled-coil region" evidence="1">
    <location>
        <begin position="2"/>
        <end position="29"/>
    </location>
</feature>
<dbReference type="CDD" id="cd00093">
    <property type="entry name" value="HTH_XRE"/>
    <property type="match status" value="1"/>
</dbReference>
<dbReference type="InterPro" id="IPR010982">
    <property type="entry name" value="Lambda_DNA-bd_dom_sf"/>
</dbReference>
<keyword evidence="4" id="KW-1185">Reference proteome</keyword>
<reference evidence="4" key="1">
    <citation type="submission" date="2017-02" db="EMBL/GenBank/DDBJ databases">
        <authorList>
            <person name="Varghese N."/>
            <person name="Submissions S."/>
        </authorList>
    </citation>
    <scope>NUCLEOTIDE SEQUENCE [LARGE SCALE GENOMIC DNA]</scope>
    <source>
        <strain evidence="4">DSM 22224</strain>
    </source>
</reference>
<dbReference type="AlphaFoldDB" id="A0A1T4S0C2"/>
<evidence type="ECO:0000313" key="3">
    <source>
        <dbReference type="EMBL" id="SKA21398.1"/>
    </source>
</evidence>
<accession>A0A1T4S0C2</accession>
<evidence type="ECO:0000313" key="4">
    <source>
        <dbReference type="Proteomes" id="UP000190367"/>
    </source>
</evidence>
<dbReference type="STRING" id="634771.SAMN04488128_1021622"/>
<name>A0A1T4S0C2_9BACT</name>
<dbReference type="EMBL" id="FUWZ01000002">
    <property type="protein sequence ID" value="SKA21398.1"/>
    <property type="molecule type" value="Genomic_DNA"/>
</dbReference>
<dbReference type="PROSITE" id="PS50943">
    <property type="entry name" value="HTH_CROC1"/>
    <property type="match status" value="1"/>
</dbReference>
<evidence type="ECO:0000256" key="1">
    <source>
        <dbReference type="SAM" id="Coils"/>
    </source>
</evidence>
<keyword evidence="1" id="KW-0175">Coiled coil</keyword>
<dbReference type="InterPro" id="IPR001387">
    <property type="entry name" value="Cro/C1-type_HTH"/>
</dbReference>
<proteinExistence type="predicted"/>